<evidence type="ECO:0000259" key="12">
    <source>
        <dbReference type="PROSITE" id="PS50994"/>
    </source>
</evidence>
<keyword evidence="8" id="KW-0548">Nucleotidyltransferase</keyword>
<dbReference type="Gene3D" id="3.30.420.10">
    <property type="entry name" value="Ribonuclease H-like superfamily/Ribonuclease H"/>
    <property type="match status" value="1"/>
</dbReference>
<dbReference type="Pfam" id="PF24626">
    <property type="entry name" value="SH3_Tf2-1"/>
    <property type="match status" value="1"/>
</dbReference>
<dbReference type="InterPro" id="IPR056924">
    <property type="entry name" value="SH3_Tf2-1"/>
</dbReference>
<evidence type="ECO:0000256" key="8">
    <source>
        <dbReference type="ARBA" id="ARBA00022932"/>
    </source>
</evidence>
<name>A0AAQ3TX74_PASNO</name>
<dbReference type="GO" id="GO:0003964">
    <property type="term" value="F:RNA-directed DNA polymerase activity"/>
    <property type="evidence" value="ECO:0007669"/>
    <property type="project" value="UniProtKB-KW"/>
</dbReference>
<organism evidence="13 14">
    <name type="scientific">Paspalum notatum var. saurae</name>
    <dbReference type="NCBI Taxonomy" id="547442"/>
    <lineage>
        <taxon>Eukaryota</taxon>
        <taxon>Viridiplantae</taxon>
        <taxon>Streptophyta</taxon>
        <taxon>Embryophyta</taxon>
        <taxon>Tracheophyta</taxon>
        <taxon>Spermatophyta</taxon>
        <taxon>Magnoliopsida</taxon>
        <taxon>Liliopsida</taxon>
        <taxon>Poales</taxon>
        <taxon>Poaceae</taxon>
        <taxon>PACMAD clade</taxon>
        <taxon>Panicoideae</taxon>
        <taxon>Andropogonodae</taxon>
        <taxon>Paspaleae</taxon>
        <taxon>Paspalinae</taxon>
        <taxon>Paspalum</taxon>
    </lineage>
</organism>
<keyword evidence="8" id="KW-0808">Transferase</keyword>
<dbReference type="InterPro" id="IPR036397">
    <property type="entry name" value="RNaseH_sf"/>
</dbReference>
<evidence type="ECO:0000256" key="1">
    <source>
        <dbReference type="ARBA" id="ARBA00022670"/>
    </source>
</evidence>
<keyword evidence="5" id="KW-0460">Magnesium</keyword>
<keyword evidence="6" id="KW-0229">DNA integration</keyword>
<dbReference type="PANTHER" id="PTHR37984:SF15">
    <property type="entry name" value="INTEGRASE CATALYTIC DOMAIN-CONTAINING PROTEIN"/>
    <property type="match status" value="1"/>
</dbReference>
<accession>A0AAQ3TX74</accession>
<evidence type="ECO:0000259" key="11">
    <source>
        <dbReference type="PROSITE" id="PS50013"/>
    </source>
</evidence>
<reference evidence="13 14" key="1">
    <citation type="submission" date="2024-02" db="EMBL/GenBank/DDBJ databases">
        <title>High-quality chromosome-scale genome assembly of Pensacola bahiagrass (Paspalum notatum Flugge var. saurae).</title>
        <authorList>
            <person name="Vega J.M."/>
            <person name="Podio M."/>
            <person name="Orjuela J."/>
            <person name="Siena L.A."/>
            <person name="Pessino S.C."/>
            <person name="Combes M.C."/>
            <person name="Mariac C."/>
            <person name="Albertini E."/>
            <person name="Pupilli F."/>
            <person name="Ortiz J.P.A."/>
            <person name="Leblanc O."/>
        </authorList>
    </citation>
    <scope>NUCLEOTIDE SEQUENCE [LARGE SCALE GENOMIC DNA]</scope>
    <source>
        <strain evidence="13">R1</strain>
        <tissue evidence="13">Leaf</tissue>
    </source>
</reference>
<keyword evidence="3" id="KW-0064">Aspartyl protease</keyword>
<evidence type="ECO:0000256" key="4">
    <source>
        <dbReference type="ARBA" id="ARBA00022801"/>
    </source>
</evidence>
<dbReference type="InterPro" id="IPR041588">
    <property type="entry name" value="Integrase_H2C2"/>
</dbReference>
<dbReference type="PROSITE" id="PS50013">
    <property type="entry name" value="CHROMO_2"/>
    <property type="match status" value="1"/>
</dbReference>
<dbReference type="SUPFAM" id="SSF54160">
    <property type="entry name" value="Chromo domain-like"/>
    <property type="match status" value="1"/>
</dbReference>
<dbReference type="PROSITE" id="PS50994">
    <property type="entry name" value="INTEGRASE"/>
    <property type="match status" value="1"/>
</dbReference>
<dbReference type="Proteomes" id="UP001341281">
    <property type="component" value="Chromosome 06"/>
</dbReference>
<proteinExistence type="predicted"/>
<evidence type="ECO:0000313" key="13">
    <source>
        <dbReference type="EMBL" id="WVZ81004.1"/>
    </source>
</evidence>
<feature type="domain" description="Chromo" evidence="11">
    <location>
        <begin position="378"/>
        <end position="424"/>
    </location>
</feature>
<evidence type="ECO:0000313" key="14">
    <source>
        <dbReference type="Proteomes" id="UP001341281"/>
    </source>
</evidence>
<keyword evidence="8" id="KW-0239">DNA-directed DNA polymerase</keyword>
<feature type="domain" description="Integrase catalytic" evidence="12">
    <location>
        <begin position="121"/>
        <end position="226"/>
    </location>
</feature>
<gene>
    <name evidence="13" type="ORF">U9M48_028431</name>
</gene>
<dbReference type="AlphaFoldDB" id="A0AAQ3TX74"/>
<dbReference type="GO" id="GO:0003887">
    <property type="term" value="F:DNA-directed DNA polymerase activity"/>
    <property type="evidence" value="ECO:0007669"/>
    <property type="project" value="UniProtKB-KW"/>
</dbReference>
<sequence length="424" mass="49845">MGKAPHFREDEQGTVWYKNRIYVSDVDSIKKLILSEAHDTAYSIHPGSTKMYHDLKEMFWWYGMKRAVAEYVAVCDTCHHVKAEHQRPTGLLQPLKIPEWKWEEISMDFIVGLPKTQKELYISRIVCLHGVPKRIISDRGSQFTSRFWEQLHDSLDSKLRFSTAYHPQTNGQTERTNQILEDMLRACAIQYGTSWDKSLPYAEFSYNNSYQASLKKSPFEALYGRRCRTPLFWNQTGEEQVFGPDLIRDAEQQIKMVHENLRVAQSRQTSYADVRRRDLTFKFDDFVYLKVSPMRGIRRFNMKGKVAPMYIGPFKIVERKGEVAYKLELPSNLSGIHNVFHVSQLKKCLRVPEEQAPLEGLDVQEDLTYTEHPVKILETSERVTRNRRIKMCRVQWKHHSEDEATWEREEELRATYPSLFASHL</sequence>
<evidence type="ECO:0000256" key="7">
    <source>
        <dbReference type="ARBA" id="ARBA00022918"/>
    </source>
</evidence>
<evidence type="ECO:0000256" key="2">
    <source>
        <dbReference type="ARBA" id="ARBA00022723"/>
    </source>
</evidence>
<dbReference type="GO" id="GO:0003677">
    <property type="term" value="F:DNA binding"/>
    <property type="evidence" value="ECO:0007669"/>
    <property type="project" value="UniProtKB-KW"/>
</dbReference>
<dbReference type="Gene3D" id="1.10.340.70">
    <property type="match status" value="1"/>
</dbReference>
<keyword evidence="10" id="KW-0233">DNA recombination</keyword>
<dbReference type="PANTHER" id="PTHR37984">
    <property type="entry name" value="PROTEIN CBG26694"/>
    <property type="match status" value="1"/>
</dbReference>
<keyword evidence="14" id="KW-1185">Reference proteome</keyword>
<keyword evidence="1" id="KW-0645">Protease</keyword>
<evidence type="ECO:0000256" key="3">
    <source>
        <dbReference type="ARBA" id="ARBA00022750"/>
    </source>
</evidence>
<protein>
    <recommendedName>
        <fullName evidence="15">Retrotransposon protein, putative, Ty3-gypsy subclass</fullName>
    </recommendedName>
</protein>
<evidence type="ECO:0008006" key="15">
    <source>
        <dbReference type="Google" id="ProtNLM"/>
    </source>
</evidence>
<dbReference type="InterPro" id="IPR000953">
    <property type="entry name" value="Chromo/chromo_shadow_dom"/>
</dbReference>
<keyword evidence="9" id="KW-0238">DNA-binding</keyword>
<dbReference type="GO" id="GO:0006508">
    <property type="term" value="P:proteolysis"/>
    <property type="evidence" value="ECO:0007669"/>
    <property type="project" value="UniProtKB-KW"/>
</dbReference>
<keyword evidence="2" id="KW-0479">Metal-binding</keyword>
<dbReference type="GO" id="GO:0006310">
    <property type="term" value="P:DNA recombination"/>
    <property type="evidence" value="ECO:0007669"/>
    <property type="project" value="UniProtKB-KW"/>
</dbReference>
<evidence type="ECO:0000256" key="6">
    <source>
        <dbReference type="ARBA" id="ARBA00022908"/>
    </source>
</evidence>
<dbReference type="InterPro" id="IPR050951">
    <property type="entry name" value="Retrovirus_Pol_polyprotein"/>
</dbReference>
<dbReference type="GO" id="GO:0046872">
    <property type="term" value="F:metal ion binding"/>
    <property type="evidence" value="ECO:0007669"/>
    <property type="project" value="UniProtKB-KW"/>
</dbReference>
<dbReference type="SUPFAM" id="SSF53098">
    <property type="entry name" value="Ribonuclease H-like"/>
    <property type="match status" value="1"/>
</dbReference>
<dbReference type="InterPro" id="IPR001584">
    <property type="entry name" value="Integrase_cat-core"/>
</dbReference>
<dbReference type="InterPro" id="IPR012337">
    <property type="entry name" value="RNaseH-like_sf"/>
</dbReference>
<dbReference type="InterPro" id="IPR016197">
    <property type="entry name" value="Chromo-like_dom_sf"/>
</dbReference>
<evidence type="ECO:0000256" key="5">
    <source>
        <dbReference type="ARBA" id="ARBA00022842"/>
    </source>
</evidence>
<dbReference type="EMBL" id="CP144750">
    <property type="protein sequence ID" value="WVZ81004.1"/>
    <property type="molecule type" value="Genomic_DNA"/>
</dbReference>
<keyword evidence="7" id="KW-0695">RNA-directed DNA polymerase</keyword>
<evidence type="ECO:0000256" key="9">
    <source>
        <dbReference type="ARBA" id="ARBA00023125"/>
    </source>
</evidence>
<keyword evidence="4" id="KW-0378">Hydrolase</keyword>
<dbReference type="Pfam" id="PF17921">
    <property type="entry name" value="Integrase_H2C2"/>
    <property type="match status" value="1"/>
</dbReference>
<evidence type="ECO:0000256" key="10">
    <source>
        <dbReference type="ARBA" id="ARBA00023172"/>
    </source>
</evidence>
<dbReference type="Gene3D" id="2.40.50.40">
    <property type="match status" value="1"/>
</dbReference>
<dbReference type="GO" id="GO:0004190">
    <property type="term" value="F:aspartic-type endopeptidase activity"/>
    <property type="evidence" value="ECO:0007669"/>
    <property type="project" value="UniProtKB-KW"/>
</dbReference>
<dbReference type="GO" id="GO:0015074">
    <property type="term" value="P:DNA integration"/>
    <property type="evidence" value="ECO:0007669"/>
    <property type="project" value="UniProtKB-KW"/>
</dbReference>